<feature type="binding site" evidence="9">
    <location>
        <position position="134"/>
    </location>
    <ligand>
        <name>Zn(2+)</name>
        <dbReference type="ChEBI" id="CHEBI:29105"/>
    </ligand>
</feature>
<evidence type="ECO:0000256" key="7">
    <source>
        <dbReference type="ARBA" id="ARBA00023125"/>
    </source>
</evidence>
<reference evidence="11 12" key="1">
    <citation type="submission" date="2014-11" db="EMBL/GenBank/DDBJ databases">
        <authorList>
            <person name="Urmite Genomes Urmite Genomes"/>
        </authorList>
    </citation>
    <scope>NUCLEOTIDE SEQUENCE [LARGE SCALE GENOMIC DNA]</scope>
    <source>
        <strain evidence="11 12">Oc5</strain>
    </source>
</reference>
<evidence type="ECO:0000313" key="11">
    <source>
        <dbReference type="EMBL" id="CEI81416.1"/>
    </source>
</evidence>
<feature type="binding site" evidence="10">
    <location>
        <position position="123"/>
    </location>
    <ligand>
        <name>Fe cation</name>
        <dbReference type="ChEBI" id="CHEBI:24875"/>
    </ligand>
</feature>
<keyword evidence="4" id="KW-0678">Repressor</keyword>
<evidence type="ECO:0000256" key="3">
    <source>
        <dbReference type="ARBA" id="ARBA00022490"/>
    </source>
</evidence>
<comment type="similarity">
    <text evidence="2">Belongs to the Fur family.</text>
</comment>
<evidence type="ECO:0000256" key="8">
    <source>
        <dbReference type="ARBA" id="ARBA00023163"/>
    </source>
</evidence>
<evidence type="ECO:0000256" key="4">
    <source>
        <dbReference type="ARBA" id="ARBA00022491"/>
    </source>
</evidence>
<dbReference type="EMBL" id="CDGG01000001">
    <property type="protein sequence ID" value="CEI81416.1"/>
    <property type="molecule type" value="Genomic_DNA"/>
</dbReference>
<dbReference type="Proteomes" id="UP000040453">
    <property type="component" value="Unassembled WGS sequence"/>
</dbReference>
<keyword evidence="6" id="KW-0805">Transcription regulation</keyword>
<dbReference type="SUPFAM" id="SSF46785">
    <property type="entry name" value="Winged helix' DNA-binding domain"/>
    <property type="match status" value="1"/>
</dbReference>
<sequence>MNLQDAITVLKEKGYKTTGKRKDILEFFASEDGYRPAKDLIVHLEKKYGTISFDTIYRNLHLYYDLGILEKTDLEGEKHFRLSCSHHHHHHFICKDCGKTKEIEVCPMDSASAELSNYEIEDHKFEIYGKCPECLHA</sequence>
<proteinExistence type="inferred from homology"/>
<dbReference type="Pfam" id="PF01475">
    <property type="entry name" value="FUR"/>
    <property type="match status" value="1"/>
</dbReference>
<dbReference type="InterPro" id="IPR002481">
    <property type="entry name" value="FUR"/>
</dbReference>
<feature type="binding site" evidence="9">
    <location>
        <position position="131"/>
    </location>
    <ligand>
        <name>Zn(2+)</name>
        <dbReference type="ChEBI" id="CHEBI:29105"/>
    </ligand>
</feature>
<dbReference type="Gene3D" id="3.30.1490.190">
    <property type="match status" value="1"/>
</dbReference>
<evidence type="ECO:0000256" key="2">
    <source>
        <dbReference type="ARBA" id="ARBA00007957"/>
    </source>
</evidence>
<dbReference type="PANTHER" id="PTHR33202">
    <property type="entry name" value="ZINC UPTAKE REGULATION PROTEIN"/>
    <property type="match status" value="1"/>
</dbReference>
<name>A0A0A1MQW2_9BACI</name>
<accession>A0A0A1MQW2</accession>
<evidence type="ECO:0000313" key="12">
    <source>
        <dbReference type="Proteomes" id="UP000040453"/>
    </source>
</evidence>
<dbReference type="GO" id="GO:0045892">
    <property type="term" value="P:negative regulation of DNA-templated transcription"/>
    <property type="evidence" value="ECO:0007669"/>
    <property type="project" value="TreeGrafter"/>
</dbReference>
<dbReference type="CDD" id="cd07153">
    <property type="entry name" value="Fur_like"/>
    <property type="match status" value="1"/>
</dbReference>
<keyword evidence="9" id="KW-0479">Metal-binding</keyword>
<dbReference type="OrthoDB" id="8659436at2"/>
<dbReference type="GO" id="GO:0003700">
    <property type="term" value="F:DNA-binding transcription factor activity"/>
    <property type="evidence" value="ECO:0007669"/>
    <property type="project" value="InterPro"/>
</dbReference>
<comment type="subcellular location">
    <subcellularLocation>
        <location evidence="1">Cytoplasm</location>
    </subcellularLocation>
</comment>
<dbReference type="InterPro" id="IPR036388">
    <property type="entry name" value="WH-like_DNA-bd_sf"/>
</dbReference>
<evidence type="ECO:0000256" key="1">
    <source>
        <dbReference type="ARBA" id="ARBA00004496"/>
    </source>
</evidence>
<dbReference type="Gene3D" id="1.10.10.10">
    <property type="entry name" value="Winged helix-like DNA-binding domain superfamily/Winged helix DNA-binding domain"/>
    <property type="match status" value="1"/>
</dbReference>
<feature type="binding site" evidence="10">
    <location>
        <position position="88"/>
    </location>
    <ligand>
        <name>Fe cation</name>
        <dbReference type="ChEBI" id="CHEBI:24875"/>
    </ligand>
</feature>
<dbReference type="GO" id="GO:0000976">
    <property type="term" value="F:transcription cis-regulatory region binding"/>
    <property type="evidence" value="ECO:0007669"/>
    <property type="project" value="TreeGrafter"/>
</dbReference>
<comment type="cofactor">
    <cofactor evidence="10">
        <name>Mn(2+)</name>
        <dbReference type="ChEBI" id="CHEBI:29035"/>
    </cofactor>
    <cofactor evidence="10">
        <name>Fe(2+)</name>
        <dbReference type="ChEBI" id="CHEBI:29033"/>
    </cofactor>
    <text evidence="10">Binds 1 Mn(2+) or Fe(2+) ion per subunit.</text>
</comment>
<evidence type="ECO:0000256" key="9">
    <source>
        <dbReference type="PIRSR" id="PIRSR602481-1"/>
    </source>
</evidence>
<dbReference type="GO" id="GO:1900376">
    <property type="term" value="P:regulation of secondary metabolite biosynthetic process"/>
    <property type="evidence" value="ECO:0007669"/>
    <property type="project" value="TreeGrafter"/>
</dbReference>
<dbReference type="GO" id="GO:0005737">
    <property type="term" value="C:cytoplasm"/>
    <property type="evidence" value="ECO:0007669"/>
    <property type="project" value="UniProtKB-SubCell"/>
</dbReference>
<keyword evidence="5 9" id="KW-0862">Zinc</keyword>
<dbReference type="AlphaFoldDB" id="A0A0A1MQW2"/>
<gene>
    <name evidence="11" type="primary">zur</name>
    <name evidence="11" type="ORF">BN997_01236</name>
</gene>
<keyword evidence="3" id="KW-0963">Cytoplasm</keyword>
<dbReference type="PANTHER" id="PTHR33202:SF1">
    <property type="entry name" value="FERRIC UPTAKE REGULATION PROTEIN"/>
    <property type="match status" value="1"/>
</dbReference>
<comment type="cofactor">
    <cofactor evidence="9">
        <name>Zn(2+)</name>
        <dbReference type="ChEBI" id="CHEBI:29105"/>
    </cofactor>
    <text evidence="9">Binds 1 zinc ion per subunit.</text>
</comment>
<keyword evidence="12" id="KW-1185">Reference proteome</keyword>
<protein>
    <submittedName>
        <fullName evidence="11">Zinc-specific metallo-regulatory protein</fullName>
    </submittedName>
</protein>
<feature type="binding site" evidence="9">
    <location>
        <position position="94"/>
    </location>
    <ligand>
        <name>Zn(2+)</name>
        <dbReference type="ChEBI" id="CHEBI:29105"/>
    </ligand>
</feature>
<keyword evidence="8" id="KW-0804">Transcription</keyword>
<keyword evidence="10" id="KW-0408">Iron</keyword>
<dbReference type="InterPro" id="IPR043135">
    <property type="entry name" value="Fur_C"/>
</dbReference>
<dbReference type="GO" id="GO:0008270">
    <property type="term" value="F:zinc ion binding"/>
    <property type="evidence" value="ECO:0007669"/>
    <property type="project" value="TreeGrafter"/>
</dbReference>
<evidence type="ECO:0000256" key="6">
    <source>
        <dbReference type="ARBA" id="ARBA00023015"/>
    </source>
</evidence>
<keyword evidence="7" id="KW-0238">DNA-binding</keyword>
<organism evidence="11 12">
    <name type="scientific">Oceanobacillus oncorhynchi</name>
    <dbReference type="NCBI Taxonomy" id="545501"/>
    <lineage>
        <taxon>Bacteria</taxon>
        <taxon>Bacillati</taxon>
        <taxon>Bacillota</taxon>
        <taxon>Bacilli</taxon>
        <taxon>Bacillales</taxon>
        <taxon>Bacillaceae</taxon>
        <taxon>Oceanobacillus</taxon>
    </lineage>
</organism>
<evidence type="ECO:0000256" key="5">
    <source>
        <dbReference type="ARBA" id="ARBA00022833"/>
    </source>
</evidence>
<dbReference type="RefSeq" id="WP_042530531.1">
    <property type="nucleotide sequence ID" value="NZ_CAXOIH010000012.1"/>
</dbReference>
<dbReference type="InterPro" id="IPR036390">
    <property type="entry name" value="WH_DNA-bd_sf"/>
</dbReference>
<feature type="binding site" evidence="9">
    <location>
        <position position="97"/>
    </location>
    <ligand>
        <name>Zn(2+)</name>
        <dbReference type="ChEBI" id="CHEBI:29105"/>
    </ligand>
</feature>
<evidence type="ECO:0000256" key="10">
    <source>
        <dbReference type="PIRSR" id="PIRSR602481-2"/>
    </source>
</evidence>
<dbReference type="STRING" id="545501.BN997_01236"/>